<proteinExistence type="inferred from homology"/>
<feature type="binding site" evidence="12 13">
    <location>
        <position position="86"/>
    </location>
    <ligand>
        <name>ATP</name>
        <dbReference type="ChEBI" id="CHEBI:30616"/>
    </ligand>
</feature>
<accession>A0A059XPU8</accession>
<keyword evidence="7 12" id="KW-0547">Nucleotide-binding</keyword>
<comment type="function">
    <text evidence="12">Major role in the synthesis of nucleoside triphosphates other than ATP. The ATP gamma phosphate is transferred to the NDP beta phosphate via a ping-pong mechanism, using a phosphorylated active-site intermediate.</text>
</comment>
<dbReference type="GO" id="GO:0046872">
    <property type="term" value="F:metal ion binding"/>
    <property type="evidence" value="ECO:0007669"/>
    <property type="project" value="UniProtKB-KW"/>
</dbReference>
<dbReference type="FunFam" id="3.30.70.141:FF:000017">
    <property type="entry name" value="Nucleoside diphosphate kinase"/>
    <property type="match status" value="1"/>
</dbReference>
<keyword evidence="3 12" id="KW-0963">Cytoplasm</keyword>
<organism evidence="17 18">
    <name type="scientific">Leptospirillum ferriphilum YSK</name>
    <dbReference type="NCBI Taxonomy" id="1441628"/>
    <lineage>
        <taxon>Bacteria</taxon>
        <taxon>Pseudomonadati</taxon>
        <taxon>Nitrospirota</taxon>
        <taxon>Nitrospiria</taxon>
        <taxon>Nitrospirales</taxon>
        <taxon>Nitrospiraceae</taxon>
        <taxon>Leptospirillum</taxon>
    </lineage>
</organism>
<feature type="active site" description="Pros-phosphohistidine intermediate" evidence="12 13">
    <location>
        <position position="116"/>
    </location>
</feature>
<evidence type="ECO:0000256" key="2">
    <source>
        <dbReference type="ARBA" id="ARBA00008142"/>
    </source>
</evidence>
<feature type="binding site" evidence="12 13">
    <location>
        <position position="92"/>
    </location>
    <ligand>
        <name>ATP</name>
        <dbReference type="ChEBI" id="CHEBI:30616"/>
    </ligand>
</feature>
<keyword evidence="5 12" id="KW-0808">Transferase</keyword>
<dbReference type="SUPFAM" id="SSF54919">
    <property type="entry name" value="Nucleoside diphosphate kinase, NDK"/>
    <property type="match status" value="1"/>
</dbReference>
<dbReference type="PROSITE" id="PS00469">
    <property type="entry name" value="NDPK"/>
    <property type="match status" value="1"/>
</dbReference>
<keyword evidence="8 12" id="KW-0418">Kinase</keyword>
<dbReference type="OrthoDB" id="9801161at2"/>
<dbReference type="PANTHER" id="PTHR46161:SF3">
    <property type="entry name" value="NUCLEOSIDE DIPHOSPHATE KINASE DDB_G0292928-RELATED"/>
    <property type="match status" value="1"/>
</dbReference>
<dbReference type="AlphaFoldDB" id="A0A059XPU8"/>
<dbReference type="GO" id="GO:0004550">
    <property type="term" value="F:nucleoside diphosphate kinase activity"/>
    <property type="evidence" value="ECO:0007669"/>
    <property type="project" value="UniProtKB-UniRule"/>
</dbReference>
<evidence type="ECO:0000313" key="18">
    <source>
        <dbReference type="Proteomes" id="UP000027059"/>
    </source>
</evidence>
<comment type="catalytic activity">
    <reaction evidence="12">
        <text>a ribonucleoside 5'-diphosphate + ATP = a ribonucleoside 5'-triphosphate + ADP</text>
        <dbReference type="Rhea" id="RHEA:18113"/>
        <dbReference type="ChEBI" id="CHEBI:30616"/>
        <dbReference type="ChEBI" id="CHEBI:57930"/>
        <dbReference type="ChEBI" id="CHEBI:61557"/>
        <dbReference type="ChEBI" id="CHEBI:456216"/>
        <dbReference type="EC" id="2.7.4.6"/>
    </reaction>
</comment>
<protein>
    <recommendedName>
        <fullName evidence="12 15">Nucleoside diphosphate kinase</fullName>
        <shortName evidence="12">NDK</shortName>
        <shortName evidence="12">NDP kinase</shortName>
        <ecNumber evidence="12 15">2.7.4.6</ecNumber>
    </recommendedName>
    <alternativeName>
        <fullName evidence="12">Nucleoside-2-P kinase</fullName>
    </alternativeName>
</protein>
<comment type="similarity">
    <text evidence="2 12 13 14">Belongs to the NDK family.</text>
</comment>
<feature type="binding site" evidence="12 13">
    <location>
        <position position="113"/>
    </location>
    <ligand>
        <name>ATP</name>
        <dbReference type="ChEBI" id="CHEBI:30616"/>
    </ligand>
</feature>
<dbReference type="HAMAP" id="MF_00451">
    <property type="entry name" value="NDP_kinase"/>
    <property type="match status" value="1"/>
</dbReference>
<evidence type="ECO:0000256" key="12">
    <source>
        <dbReference type="HAMAP-Rule" id="MF_00451"/>
    </source>
</evidence>
<dbReference type="InterPro" id="IPR001564">
    <property type="entry name" value="Nucleoside_diP_kinase"/>
</dbReference>
<evidence type="ECO:0000256" key="6">
    <source>
        <dbReference type="ARBA" id="ARBA00022723"/>
    </source>
</evidence>
<feature type="binding site" evidence="12 13">
    <location>
        <position position="103"/>
    </location>
    <ligand>
        <name>ATP</name>
        <dbReference type="ChEBI" id="CHEBI:30616"/>
    </ligand>
</feature>
<evidence type="ECO:0000256" key="9">
    <source>
        <dbReference type="ARBA" id="ARBA00022840"/>
    </source>
</evidence>
<dbReference type="PANTHER" id="PTHR46161">
    <property type="entry name" value="NUCLEOSIDE DIPHOSPHATE KINASE"/>
    <property type="match status" value="1"/>
</dbReference>
<reference evidence="18" key="1">
    <citation type="submission" date="2014-02" db="EMBL/GenBank/DDBJ databases">
        <title>Complete genome sequence and comparative genomic analysis of the nitrogen-fixing bacterium Leptospirillum ferriphilum YSK.</title>
        <authorList>
            <person name="Guo X."/>
            <person name="Yin H."/>
            <person name="Liang Y."/>
            <person name="Hu Q."/>
            <person name="Ma L."/>
            <person name="Xiao Y."/>
            <person name="Zhang X."/>
            <person name="Qiu G."/>
            <person name="Liu X."/>
        </authorList>
    </citation>
    <scope>NUCLEOTIDE SEQUENCE [LARGE SCALE GENOMIC DNA]</scope>
    <source>
        <strain evidence="18">YSK</strain>
    </source>
</reference>
<keyword evidence="11 12" id="KW-0546">Nucleotide metabolism</keyword>
<feature type="binding site" evidence="12 13">
    <location>
        <position position="10"/>
    </location>
    <ligand>
        <name>ATP</name>
        <dbReference type="ChEBI" id="CHEBI:30616"/>
    </ligand>
</feature>
<evidence type="ECO:0000256" key="14">
    <source>
        <dbReference type="RuleBase" id="RU004011"/>
    </source>
</evidence>
<comment type="subunit">
    <text evidence="12">Homotetramer.</text>
</comment>
<dbReference type="GO" id="GO:0006241">
    <property type="term" value="P:CTP biosynthetic process"/>
    <property type="evidence" value="ECO:0007669"/>
    <property type="project" value="UniProtKB-UniRule"/>
</dbReference>
<dbReference type="PRINTS" id="PR01243">
    <property type="entry name" value="NUCDPKINASE"/>
</dbReference>
<evidence type="ECO:0000256" key="15">
    <source>
        <dbReference type="RuleBase" id="RU004013"/>
    </source>
</evidence>
<keyword evidence="18" id="KW-1185">Reference proteome</keyword>
<name>A0A059XPU8_9BACT</name>
<comment type="subcellular location">
    <subcellularLocation>
        <location evidence="12">Cytoplasm</location>
    </subcellularLocation>
</comment>
<dbReference type="SMART" id="SM00562">
    <property type="entry name" value="NDK"/>
    <property type="match status" value="1"/>
</dbReference>
<comment type="cofactor">
    <cofactor evidence="1 12">
        <name>Mg(2+)</name>
        <dbReference type="ChEBI" id="CHEBI:18420"/>
    </cofactor>
</comment>
<reference evidence="17 18" key="2">
    <citation type="journal article" date="2015" name="Biomed. Res. Int.">
        <title>Effects of Arsenite Resistance on the Growth and Functional Gene Expression of Leptospirillum ferriphilum and Acidithiobacillus thiooxidans in Pure Culture and Coculture.</title>
        <authorList>
            <person name="Jiang H."/>
            <person name="Liang Y."/>
            <person name="Yin H."/>
            <person name="Xiao Y."/>
            <person name="Guo X."/>
            <person name="Xu Y."/>
            <person name="Hu Q."/>
            <person name="Liu H."/>
            <person name="Liu X."/>
        </authorList>
    </citation>
    <scope>NUCLEOTIDE SEQUENCE [LARGE SCALE GENOMIC DNA]</scope>
    <source>
        <strain evidence="17 18">YSK</strain>
    </source>
</reference>
<dbReference type="Gene3D" id="3.30.70.141">
    <property type="entry name" value="Nucleoside diphosphate kinase-like domain"/>
    <property type="match status" value="1"/>
</dbReference>
<dbReference type="InterPro" id="IPR036850">
    <property type="entry name" value="NDK-like_dom_sf"/>
</dbReference>
<evidence type="ECO:0000313" key="17">
    <source>
        <dbReference type="EMBL" id="AIA30599.1"/>
    </source>
</evidence>
<evidence type="ECO:0000256" key="3">
    <source>
        <dbReference type="ARBA" id="ARBA00022490"/>
    </source>
</evidence>
<dbReference type="CDD" id="cd04413">
    <property type="entry name" value="NDPk_I"/>
    <property type="match status" value="1"/>
</dbReference>
<dbReference type="PROSITE" id="PS51374">
    <property type="entry name" value="NDPK_LIKE"/>
    <property type="match status" value="1"/>
</dbReference>
<evidence type="ECO:0000256" key="5">
    <source>
        <dbReference type="ARBA" id="ARBA00022679"/>
    </source>
</evidence>
<dbReference type="GO" id="GO:0005524">
    <property type="term" value="F:ATP binding"/>
    <property type="evidence" value="ECO:0007669"/>
    <property type="project" value="UniProtKB-UniRule"/>
</dbReference>
<keyword evidence="9 12" id="KW-0067">ATP-binding</keyword>
<evidence type="ECO:0000259" key="16">
    <source>
        <dbReference type="SMART" id="SM00562"/>
    </source>
</evidence>
<dbReference type="GO" id="GO:0006183">
    <property type="term" value="P:GTP biosynthetic process"/>
    <property type="evidence" value="ECO:0007669"/>
    <property type="project" value="UniProtKB-UniRule"/>
</dbReference>
<evidence type="ECO:0000256" key="4">
    <source>
        <dbReference type="ARBA" id="ARBA00022553"/>
    </source>
</evidence>
<dbReference type="KEGG" id="lfp:Y981_07120"/>
<dbReference type="InterPro" id="IPR023005">
    <property type="entry name" value="Nucleoside_diP_kinase_AS"/>
</dbReference>
<dbReference type="NCBIfam" id="NF001908">
    <property type="entry name" value="PRK00668.1"/>
    <property type="match status" value="1"/>
</dbReference>
<evidence type="ECO:0000256" key="8">
    <source>
        <dbReference type="ARBA" id="ARBA00022777"/>
    </source>
</evidence>
<dbReference type="HOGENOM" id="CLU_060216_8_1_0"/>
<dbReference type="InterPro" id="IPR034907">
    <property type="entry name" value="NDK-like_dom"/>
</dbReference>
<evidence type="ECO:0000256" key="7">
    <source>
        <dbReference type="ARBA" id="ARBA00022741"/>
    </source>
</evidence>
<evidence type="ECO:0000256" key="1">
    <source>
        <dbReference type="ARBA" id="ARBA00001946"/>
    </source>
</evidence>
<keyword evidence="4 12" id="KW-0597">Phosphoprotein</keyword>
<evidence type="ECO:0000256" key="10">
    <source>
        <dbReference type="ARBA" id="ARBA00022842"/>
    </source>
</evidence>
<comment type="catalytic activity">
    <reaction evidence="12 15">
        <text>a 2'-deoxyribonucleoside 5'-diphosphate + ATP = a 2'-deoxyribonucleoside 5'-triphosphate + ADP</text>
        <dbReference type="Rhea" id="RHEA:44640"/>
        <dbReference type="ChEBI" id="CHEBI:30616"/>
        <dbReference type="ChEBI" id="CHEBI:61560"/>
        <dbReference type="ChEBI" id="CHEBI:73316"/>
        <dbReference type="ChEBI" id="CHEBI:456216"/>
        <dbReference type="EC" id="2.7.4.6"/>
    </reaction>
</comment>
<dbReference type="RefSeq" id="WP_014961171.1">
    <property type="nucleotide sequence ID" value="NZ_CP007243.1"/>
</dbReference>
<dbReference type="Proteomes" id="UP000027059">
    <property type="component" value="Chromosome"/>
</dbReference>
<evidence type="ECO:0000256" key="13">
    <source>
        <dbReference type="PROSITE-ProRule" id="PRU00706"/>
    </source>
</evidence>
<dbReference type="EMBL" id="CP007243">
    <property type="protein sequence ID" value="AIA30599.1"/>
    <property type="molecule type" value="Genomic_DNA"/>
</dbReference>
<evidence type="ECO:0000256" key="11">
    <source>
        <dbReference type="ARBA" id="ARBA00023080"/>
    </source>
</evidence>
<dbReference type="Pfam" id="PF00334">
    <property type="entry name" value="NDK"/>
    <property type="match status" value="1"/>
</dbReference>
<gene>
    <name evidence="12" type="primary">ndk</name>
    <name evidence="17" type="ORF">Y981_07120</name>
</gene>
<dbReference type="GO" id="GO:0006228">
    <property type="term" value="P:UTP biosynthetic process"/>
    <property type="evidence" value="ECO:0007669"/>
    <property type="project" value="UniProtKB-UniRule"/>
</dbReference>
<feature type="domain" description="Nucleoside diphosphate kinase-like" evidence="16">
    <location>
        <begin position="2"/>
        <end position="138"/>
    </location>
</feature>
<keyword evidence="10 12" id="KW-0460">Magnesium</keyword>
<dbReference type="EC" id="2.7.4.6" evidence="12 15"/>
<sequence length="138" mass="15698">MIERTLAIIKPDACRKNYMGQILARYEKEGFRICAGKMQWLSQREAEGFYHVHRERPFFSSLTRFMSSGPVMTLVLEKENAISEHRALMGATDPQKAEGGTLRKLYGGSIEENAIHGSDSPETARFEIAYFFPSAEIF</sequence>
<dbReference type="GO" id="GO:0005737">
    <property type="term" value="C:cytoplasm"/>
    <property type="evidence" value="ECO:0007669"/>
    <property type="project" value="UniProtKB-SubCell"/>
</dbReference>
<feature type="binding site" evidence="12 13">
    <location>
        <position position="58"/>
    </location>
    <ligand>
        <name>ATP</name>
        <dbReference type="ChEBI" id="CHEBI:30616"/>
    </ligand>
</feature>
<keyword evidence="6 12" id="KW-0479">Metal-binding</keyword>